<organism evidence="2 3">
    <name type="scientific">Paenibacillus marchantiophytorum</name>
    <dbReference type="NCBI Taxonomy" id="1619310"/>
    <lineage>
        <taxon>Bacteria</taxon>
        <taxon>Bacillati</taxon>
        <taxon>Bacillota</taxon>
        <taxon>Bacilli</taxon>
        <taxon>Bacillales</taxon>
        <taxon>Paenibacillaceae</taxon>
        <taxon>Paenibacillus</taxon>
    </lineage>
</organism>
<reference evidence="3" key="1">
    <citation type="journal article" date="2019" name="Int. J. Syst. Evol. Microbiol.">
        <title>The Global Catalogue of Microorganisms (GCM) 10K type strain sequencing project: providing services to taxonomists for standard genome sequencing and annotation.</title>
        <authorList>
            <consortium name="The Broad Institute Genomics Platform"/>
            <consortium name="The Broad Institute Genome Sequencing Center for Infectious Disease"/>
            <person name="Wu L."/>
            <person name="Ma J."/>
        </authorList>
    </citation>
    <scope>NUCLEOTIDE SEQUENCE [LARGE SCALE GENOMIC DNA]</scope>
    <source>
        <strain evidence="3">CGMCC 1.15043</strain>
    </source>
</reference>
<gene>
    <name evidence="2" type="ORF">GCM10008018_27550</name>
</gene>
<keyword evidence="1" id="KW-0812">Transmembrane</keyword>
<dbReference type="RefSeq" id="WP_189012434.1">
    <property type="nucleotide sequence ID" value="NZ_BMHE01000012.1"/>
</dbReference>
<evidence type="ECO:0008006" key="4">
    <source>
        <dbReference type="Google" id="ProtNLM"/>
    </source>
</evidence>
<evidence type="ECO:0000313" key="2">
    <source>
        <dbReference type="EMBL" id="GFZ80585.1"/>
    </source>
</evidence>
<feature type="transmembrane region" description="Helical" evidence="1">
    <location>
        <begin position="203"/>
        <end position="222"/>
    </location>
</feature>
<evidence type="ECO:0000256" key="1">
    <source>
        <dbReference type="SAM" id="Phobius"/>
    </source>
</evidence>
<sequence length="227" mass="25578">MSRYKQVVQLHLRNKYTWFYVPWIILGVNFLINFIIGTALNTGETMNTGSITSIFIYTFVAGTITIKETFPFALGLSIRRKDYVLGTILTAFLVNAISALLLTLFSVLEEATDGWGVQMSLFKVGFLSDVSVIGMLGIYLILLLNMYFFGFAISSIHRRFGSTGMYAFFTALFLIGTVGTYSLTHLGLWGGIFGWLVQHYMALFWWMLPLLAVYLSATYSLLRRAAV</sequence>
<feature type="transmembrane region" description="Helical" evidence="1">
    <location>
        <begin position="20"/>
        <end position="42"/>
    </location>
</feature>
<keyword evidence="1" id="KW-0472">Membrane</keyword>
<keyword evidence="1" id="KW-1133">Transmembrane helix</keyword>
<comment type="caution">
    <text evidence="2">The sequence shown here is derived from an EMBL/GenBank/DDBJ whole genome shotgun (WGS) entry which is preliminary data.</text>
</comment>
<proteinExistence type="predicted"/>
<evidence type="ECO:0000313" key="3">
    <source>
        <dbReference type="Proteomes" id="UP000615455"/>
    </source>
</evidence>
<feature type="transmembrane region" description="Helical" evidence="1">
    <location>
        <begin position="54"/>
        <end position="76"/>
    </location>
</feature>
<dbReference type="Proteomes" id="UP000615455">
    <property type="component" value="Unassembled WGS sequence"/>
</dbReference>
<accession>A0ABQ1ENX9</accession>
<feature type="transmembrane region" description="Helical" evidence="1">
    <location>
        <begin position="83"/>
        <end position="106"/>
    </location>
</feature>
<name>A0ABQ1ENX9_9BACL</name>
<feature type="transmembrane region" description="Helical" evidence="1">
    <location>
        <begin position="126"/>
        <end position="153"/>
    </location>
</feature>
<dbReference type="EMBL" id="BMHE01000012">
    <property type="protein sequence ID" value="GFZ80585.1"/>
    <property type="molecule type" value="Genomic_DNA"/>
</dbReference>
<protein>
    <recommendedName>
        <fullName evidence="4">ABC transporter permease</fullName>
    </recommendedName>
</protein>
<feature type="transmembrane region" description="Helical" evidence="1">
    <location>
        <begin position="165"/>
        <end position="183"/>
    </location>
</feature>
<keyword evidence="3" id="KW-1185">Reference proteome</keyword>